<sequence length="124" mass="12722">MPMFAAGSLAACTLTMLCAGGPAPTPESSLTLTLETANGAARAVHLVCEPPMGTHPHPGGACAAIESAGGDLERLPADNQPCPMIYAPVQARAHGHWKGEPVDFHTEYSNECFADGESGGVFGF</sequence>
<evidence type="ECO:0000313" key="12">
    <source>
        <dbReference type="Proteomes" id="UP000249915"/>
    </source>
</evidence>
<protein>
    <submittedName>
        <fullName evidence="11">Serine protease</fullName>
    </submittedName>
</protein>
<dbReference type="RefSeq" id="WP_112281639.1">
    <property type="nucleotide sequence ID" value="NZ_MASW01000002.1"/>
</dbReference>
<gene>
    <name evidence="11" type="ORF">BAY60_14605</name>
</gene>
<evidence type="ECO:0000256" key="4">
    <source>
        <dbReference type="ARBA" id="ARBA00022525"/>
    </source>
</evidence>
<comment type="caution">
    <text evidence="11">The sequence shown here is derived from an EMBL/GenBank/DDBJ whole genome shotgun (WGS) entry which is preliminary data.</text>
</comment>
<dbReference type="EMBL" id="MASW01000002">
    <property type="protein sequence ID" value="PXY27632.1"/>
    <property type="molecule type" value="Genomic_DNA"/>
</dbReference>
<dbReference type="InterPro" id="IPR036819">
    <property type="entry name" value="Subtilisin_inhibitor-like_sf"/>
</dbReference>
<proteinExistence type="inferred from homology"/>
<keyword evidence="4" id="KW-0964">Secreted</keyword>
<evidence type="ECO:0000256" key="3">
    <source>
        <dbReference type="ARBA" id="ARBA00011738"/>
    </source>
</evidence>
<keyword evidence="9" id="KW-0732">Signal</keyword>
<keyword evidence="12" id="KW-1185">Reference proteome</keyword>
<evidence type="ECO:0000256" key="6">
    <source>
        <dbReference type="ARBA" id="ARBA00022900"/>
    </source>
</evidence>
<evidence type="ECO:0000313" key="11">
    <source>
        <dbReference type="EMBL" id="PXY27632.1"/>
    </source>
</evidence>
<comment type="subcellular location">
    <subcellularLocation>
        <location evidence="1">Secreted</location>
    </subcellularLocation>
</comment>
<evidence type="ECO:0000256" key="1">
    <source>
        <dbReference type="ARBA" id="ARBA00004613"/>
    </source>
</evidence>
<evidence type="ECO:0000256" key="8">
    <source>
        <dbReference type="RuleBase" id="RU003471"/>
    </source>
</evidence>
<evidence type="ECO:0000256" key="5">
    <source>
        <dbReference type="ARBA" id="ARBA00022690"/>
    </source>
</evidence>
<reference evidence="11 12" key="1">
    <citation type="submission" date="2016-07" db="EMBL/GenBank/DDBJ databases">
        <title>Draft genome sequence of Prauserella muralis DSM 45305, isolated from a mould-covered wall in an indoor environment.</title>
        <authorList>
            <person name="Ruckert C."/>
            <person name="Albersmeier A."/>
            <person name="Jiang C.-L."/>
            <person name="Jiang Y."/>
            <person name="Kalinowski J."/>
            <person name="Schneider O."/>
            <person name="Winkler A."/>
            <person name="Zotchev S.B."/>
        </authorList>
    </citation>
    <scope>NUCLEOTIDE SEQUENCE [LARGE SCALE GENOMIC DNA]</scope>
    <source>
        <strain evidence="11 12">DSM 45305</strain>
    </source>
</reference>
<keyword evidence="11" id="KW-0645">Protease</keyword>
<evidence type="ECO:0000256" key="9">
    <source>
        <dbReference type="SAM" id="SignalP"/>
    </source>
</evidence>
<feature type="signal peptide" evidence="9">
    <location>
        <begin position="1"/>
        <end position="19"/>
    </location>
</feature>
<dbReference type="PRINTS" id="PR00294">
    <property type="entry name" value="SSBTLNINHBTR"/>
</dbReference>
<evidence type="ECO:0000256" key="7">
    <source>
        <dbReference type="ARBA" id="ARBA00023157"/>
    </source>
</evidence>
<accession>A0A2V4B0I1</accession>
<evidence type="ECO:0000259" key="10">
    <source>
        <dbReference type="Pfam" id="PF00720"/>
    </source>
</evidence>
<evidence type="ECO:0000256" key="2">
    <source>
        <dbReference type="ARBA" id="ARBA00010472"/>
    </source>
</evidence>
<keyword evidence="6 8" id="KW-0722">Serine protease inhibitor</keyword>
<keyword evidence="5 8" id="KW-0646">Protease inhibitor</keyword>
<dbReference type="GO" id="GO:0006508">
    <property type="term" value="P:proteolysis"/>
    <property type="evidence" value="ECO:0007669"/>
    <property type="project" value="UniProtKB-KW"/>
</dbReference>
<name>A0A2V4B0I1_9PSEU</name>
<dbReference type="Gene3D" id="3.30.350.10">
    <property type="entry name" value="Subtilisin inhibitor-like"/>
    <property type="match status" value="1"/>
</dbReference>
<dbReference type="SUPFAM" id="SSF55399">
    <property type="entry name" value="Subtilisin inhibitor"/>
    <property type="match status" value="1"/>
</dbReference>
<dbReference type="InterPro" id="IPR023549">
    <property type="entry name" value="Subtilisin_inhibitor"/>
</dbReference>
<keyword evidence="11" id="KW-0378">Hydrolase</keyword>
<feature type="domain" description="Subtilisin inhibitor" evidence="10">
    <location>
        <begin position="28"/>
        <end position="110"/>
    </location>
</feature>
<comment type="similarity">
    <text evidence="2 8">Belongs to the protease inhibitor I16 (SSI) family.</text>
</comment>
<feature type="chain" id="PRO_5039582618" evidence="9">
    <location>
        <begin position="20"/>
        <end position="124"/>
    </location>
</feature>
<dbReference type="OrthoDB" id="4567948at2"/>
<keyword evidence="7" id="KW-1015">Disulfide bond</keyword>
<dbReference type="InterPro" id="IPR000691">
    <property type="entry name" value="Prot_inh_I16_SSI"/>
</dbReference>
<dbReference type="GO" id="GO:0008233">
    <property type="term" value="F:peptidase activity"/>
    <property type="evidence" value="ECO:0007669"/>
    <property type="project" value="UniProtKB-KW"/>
</dbReference>
<dbReference type="GO" id="GO:0005576">
    <property type="term" value="C:extracellular region"/>
    <property type="evidence" value="ECO:0007669"/>
    <property type="project" value="UniProtKB-SubCell"/>
</dbReference>
<dbReference type="AlphaFoldDB" id="A0A2V4B0I1"/>
<organism evidence="11 12">
    <name type="scientific">Prauserella muralis</name>
    <dbReference type="NCBI Taxonomy" id="588067"/>
    <lineage>
        <taxon>Bacteria</taxon>
        <taxon>Bacillati</taxon>
        <taxon>Actinomycetota</taxon>
        <taxon>Actinomycetes</taxon>
        <taxon>Pseudonocardiales</taxon>
        <taxon>Pseudonocardiaceae</taxon>
        <taxon>Prauserella</taxon>
    </lineage>
</organism>
<comment type="subunit">
    <text evidence="3">Homodimer.</text>
</comment>
<dbReference type="Pfam" id="PF00720">
    <property type="entry name" value="SSI"/>
    <property type="match status" value="1"/>
</dbReference>
<dbReference type="Proteomes" id="UP000249915">
    <property type="component" value="Unassembled WGS sequence"/>
</dbReference>
<dbReference type="GO" id="GO:0004867">
    <property type="term" value="F:serine-type endopeptidase inhibitor activity"/>
    <property type="evidence" value="ECO:0007669"/>
    <property type="project" value="UniProtKB-KW"/>
</dbReference>